<evidence type="ECO:0000256" key="1">
    <source>
        <dbReference type="SAM" id="MobiDB-lite"/>
    </source>
</evidence>
<comment type="caution">
    <text evidence="2">The sequence shown here is derived from an EMBL/GenBank/DDBJ whole genome shotgun (WGS) entry which is preliminary data.</text>
</comment>
<feature type="region of interest" description="Disordered" evidence="1">
    <location>
        <begin position="1"/>
        <end position="91"/>
    </location>
</feature>
<evidence type="ECO:0000313" key="3">
    <source>
        <dbReference type="Proteomes" id="UP000770661"/>
    </source>
</evidence>
<feature type="compositionally biased region" description="Basic residues" evidence="1">
    <location>
        <begin position="1"/>
        <end position="10"/>
    </location>
</feature>
<keyword evidence="3" id="KW-1185">Reference proteome</keyword>
<sequence length="121" mass="13219">MPHPATRHLLAKATDSRPPAQHVSPAGAQPVTYHHLHSFPNTALERASQPPQPTLPATAKVPASCQALPPRRRRGAYRGASGESRRGHHIFHDRAGLGRSLTSERLIRHGNECLCARQMHG</sequence>
<gene>
    <name evidence="2" type="ORF">GWK47_036103</name>
</gene>
<dbReference type="EMBL" id="JACEEZ010004108">
    <property type="protein sequence ID" value="KAG0726646.1"/>
    <property type="molecule type" value="Genomic_DNA"/>
</dbReference>
<dbReference type="Proteomes" id="UP000770661">
    <property type="component" value="Unassembled WGS sequence"/>
</dbReference>
<dbReference type="AlphaFoldDB" id="A0A8J5CZU7"/>
<reference evidence="2" key="1">
    <citation type="submission" date="2020-07" db="EMBL/GenBank/DDBJ databases">
        <title>The High-quality genome of the commercially important snow crab, Chionoecetes opilio.</title>
        <authorList>
            <person name="Jeong J.-H."/>
            <person name="Ryu S."/>
        </authorList>
    </citation>
    <scope>NUCLEOTIDE SEQUENCE</scope>
    <source>
        <strain evidence="2">MADBK_172401_WGS</strain>
        <tissue evidence="2">Digestive gland</tissue>
    </source>
</reference>
<accession>A0A8J5CZU7</accession>
<organism evidence="2 3">
    <name type="scientific">Chionoecetes opilio</name>
    <name type="common">Atlantic snow crab</name>
    <name type="synonym">Cancer opilio</name>
    <dbReference type="NCBI Taxonomy" id="41210"/>
    <lineage>
        <taxon>Eukaryota</taxon>
        <taxon>Metazoa</taxon>
        <taxon>Ecdysozoa</taxon>
        <taxon>Arthropoda</taxon>
        <taxon>Crustacea</taxon>
        <taxon>Multicrustacea</taxon>
        <taxon>Malacostraca</taxon>
        <taxon>Eumalacostraca</taxon>
        <taxon>Eucarida</taxon>
        <taxon>Decapoda</taxon>
        <taxon>Pleocyemata</taxon>
        <taxon>Brachyura</taxon>
        <taxon>Eubrachyura</taxon>
        <taxon>Majoidea</taxon>
        <taxon>Majidae</taxon>
        <taxon>Chionoecetes</taxon>
    </lineage>
</organism>
<proteinExistence type="predicted"/>
<protein>
    <submittedName>
        <fullName evidence="2">Uncharacterized protein</fullName>
    </submittedName>
</protein>
<name>A0A8J5CZU7_CHIOP</name>
<evidence type="ECO:0000313" key="2">
    <source>
        <dbReference type="EMBL" id="KAG0726646.1"/>
    </source>
</evidence>